<keyword evidence="3" id="KW-1185">Reference proteome</keyword>
<evidence type="ECO:0000313" key="3">
    <source>
        <dbReference type="Proteomes" id="UP001209076"/>
    </source>
</evidence>
<name>A0ABT2PUV4_9MOLU</name>
<evidence type="ECO:0000256" key="1">
    <source>
        <dbReference type="SAM" id="Phobius"/>
    </source>
</evidence>
<protein>
    <submittedName>
        <fullName evidence="2">Uncharacterized protein</fullName>
    </submittedName>
</protein>
<sequence length="93" mass="10967">MDNFGFLTLGFIILLLVIALVFTKYPIEEIKDGNGKIIILIYQTRITQFLVIDKLINRKINFSTFRDAEAYIYRRLNRWEMHPVLSGEDNNLD</sequence>
<comment type="caution">
    <text evidence="2">The sequence shown here is derived from an EMBL/GenBank/DDBJ whole genome shotgun (WGS) entry which is preliminary data.</text>
</comment>
<keyword evidence="1" id="KW-1133">Transmembrane helix</keyword>
<keyword evidence="1" id="KW-0812">Transmembrane</keyword>
<gene>
    <name evidence="2" type="ORF">N7603_03565</name>
</gene>
<proteinExistence type="predicted"/>
<accession>A0ABT2PUV4</accession>
<organism evidence="2 3">
    <name type="scientific">Paracholeplasma vituli</name>
    <dbReference type="NCBI Taxonomy" id="69473"/>
    <lineage>
        <taxon>Bacteria</taxon>
        <taxon>Bacillati</taxon>
        <taxon>Mycoplasmatota</taxon>
        <taxon>Mollicutes</taxon>
        <taxon>Acholeplasmatales</taxon>
        <taxon>Acholeplasmataceae</taxon>
        <taxon>Paracholeplasma</taxon>
    </lineage>
</organism>
<evidence type="ECO:0000313" key="2">
    <source>
        <dbReference type="EMBL" id="MCU0104728.1"/>
    </source>
</evidence>
<dbReference type="EMBL" id="JAOEGN010000005">
    <property type="protein sequence ID" value="MCU0104728.1"/>
    <property type="molecule type" value="Genomic_DNA"/>
</dbReference>
<feature type="transmembrane region" description="Helical" evidence="1">
    <location>
        <begin position="6"/>
        <end position="27"/>
    </location>
</feature>
<dbReference type="Proteomes" id="UP001209076">
    <property type="component" value="Unassembled WGS sequence"/>
</dbReference>
<reference evidence="3" key="1">
    <citation type="submission" date="2023-07" db="EMBL/GenBank/DDBJ databases">
        <title>Novel Mycoplasma species identified in domestic and wild animals.</title>
        <authorList>
            <person name="Volokhov D.V."/>
            <person name="Furtak V.A."/>
            <person name="Zagorodnyaya T.A."/>
        </authorList>
    </citation>
    <scope>NUCLEOTIDE SEQUENCE [LARGE SCALE GENOMIC DNA]</scope>
    <source>
        <strain evidence="3">92-19</strain>
    </source>
</reference>
<keyword evidence="1" id="KW-0472">Membrane</keyword>
<dbReference type="RefSeq" id="WP_262095978.1">
    <property type="nucleotide sequence ID" value="NZ_JAOEGN010000005.1"/>
</dbReference>